<gene>
    <name evidence="4" type="ORF">DEW08_02815</name>
</gene>
<dbReference type="PANTHER" id="PTHR16305">
    <property type="entry name" value="TESTICULAR SOLUBLE ADENYLYL CYCLASE"/>
    <property type="match status" value="1"/>
</dbReference>
<dbReference type="GO" id="GO:0005524">
    <property type="term" value="F:ATP binding"/>
    <property type="evidence" value="ECO:0007669"/>
    <property type="project" value="UniProtKB-KW"/>
</dbReference>
<dbReference type="GO" id="GO:0005737">
    <property type="term" value="C:cytoplasm"/>
    <property type="evidence" value="ECO:0007669"/>
    <property type="project" value="TreeGrafter"/>
</dbReference>
<protein>
    <submittedName>
        <fullName evidence="4">Adenylyl cyclase</fullName>
    </submittedName>
</protein>
<dbReference type="SUPFAM" id="SSF52540">
    <property type="entry name" value="P-loop containing nucleoside triphosphate hydrolases"/>
    <property type="match status" value="1"/>
</dbReference>
<name>A0A2S2CL93_9PROT</name>
<dbReference type="EMBL" id="CP029352">
    <property type="protein sequence ID" value="AWK85251.1"/>
    <property type="molecule type" value="Genomic_DNA"/>
</dbReference>
<dbReference type="Proteomes" id="UP000245629">
    <property type="component" value="Chromosome 1"/>
</dbReference>
<dbReference type="PANTHER" id="PTHR16305:SF28">
    <property type="entry name" value="GUANYLATE CYCLASE DOMAIN-CONTAINING PROTEIN"/>
    <property type="match status" value="1"/>
</dbReference>
<reference evidence="5" key="1">
    <citation type="submission" date="2018-05" db="EMBL/GenBank/DDBJ databases">
        <title>Azospirillum thermophila sp. nov., a novel isolated from hot spring.</title>
        <authorList>
            <person name="Zhao Z."/>
        </authorList>
    </citation>
    <scope>NUCLEOTIDE SEQUENCE [LARGE SCALE GENOMIC DNA]</scope>
    <source>
        <strain evidence="5">CFH 70021</strain>
    </source>
</reference>
<dbReference type="KEGG" id="azz:DEW08_02815"/>
<keyword evidence="2" id="KW-0067">ATP-binding</keyword>
<dbReference type="InterPro" id="IPR011990">
    <property type="entry name" value="TPR-like_helical_dom_sf"/>
</dbReference>
<dbReference type="InterPro" id="IPR027417">
    <property type="entry name" value="P-loop_NTPase"/>
</dbReference>
<organism evidence="4 5">
    <name type="scientific">Azospirillum thermophilum</name>
    <dbReference type="NCBI Taxonomy" id="2202148"/>
    <lineage>
        <taxon>Bacteria</taxon>
        <taxon>Pseudomonadati</taxon>
        <taxon>Pseudomonadota</taxon>
        <taxon>Alphaproteobacteria</taxon>
        <taxon>Rhodospirillales</taxon>
        <taxon>Azospirillaceae</taxon>
        <taxon>Azospirillum</taxon>
    </lineage>
</organism>
<evidence type="ECO:0000313" key="4">
    <source>
        <dbReference type="EMBL" id="AWK85251.1"/>
    </source>
</evidence>
<dbReference type="InterPro" id="IPR029787">
    <property type="entry name" value="Nucleotide_cyclase"/>
</dbReference>
<dbReference type="GO" id="GO:0004016">
    <property type="term" value="F:adenylate cyclase activity"/>
    <property type="evidence" value="ECO:0007669"/>
    <property type="project" value="TreeGrafter"/>
</dbReference>
<dbReference type="Pfam" id="PF13191">
    <property type="entry name" value="AAA_16"/>
    <property type="match status" value="1"/>
</dbReference>
<proteinExistence type="predicted"/>
<evidence type="ECO:0000259" key="3">
    <source>
        <dbReference type="Pfam" id="PF13191"/>
    </source>
</evidence>
<feature type="domain" description="Orc1-like AAA ATPase" evidence="3">
    <location>
        <begin position="91"/>
        <end position="272"/>
    </location>
</feature>
<dbReference type="SUPFAM" id="SSF48452">
    <property type="entry name" value="TPR-like"/>
    <property type="match status" value="1"/>
</dbReference>
<dbReference type="InterPro" id="IPR041664">
    <property type="entry name" value="AAA_16"/>
</dbReference>
<dbReference type="SUPFAM" id="SSF55073">
    <property type="entry name" value="Nucleotide cyclase"/>
    <property type="match status" value="1"/>
</dbReference>
<evidence type="ECO:0000256" key="2">
    <source>
        <dbReference type="ARBA" id="ARBA00022840"/>
    </source>
</evidence>
<evidence type="ECO:0000313" key="5">
    <source>
        <dbReference type="Proteomes" id="UP000245629"/>
    </source>
</evidence>
<sequence length="913" mass="100029">MAQVVTNGVWADYRTVGECVHVAAKLQQRADTNSAQLSRDTLDLVPVGLTVSPAGSLKLAPDAPPISAYILEGARAVRRTATDLMASTTAPLVGREVELQALFDLAAAVERGSPQVLMLRGEAGIGKSRLVSELLRDERTRSWGLLQWPQMPIRRLGDPEDLEAVAQSLAIHLSGRTDGEAPAQLAAAADAAGGRLAGDAVRGLFGLPAEDPLWSGLDPAQRMTLAVEGLVAAVLFAVTACQGRCLMILVEDAHWARPVMVRFLDMLAAALSGPARAVSGGCPVLLLATSRPPSLGAASSGPEGWVEPRIARRIELGALDTEEARRFLDHWLGDDPSLAELKSRVSDRSQGVPLYLEETLRTMEAAGDITGGPGAFRLVKDEVTLRLPRSVHGLLAARIDLLDSDPRRVLMRAAVVGNTFDVGLLQVLRAVPETALADQLAYLEQAGFVARARLLPNLEYVFRHALIREVAYVTLTKGDRKAMHVQLVAALRTRRDSDLPNRVELTAYHAFMAEDWPIAYAFGRRAGQRAEERSRLEDASDFYRKAISSIHNLPDTRRNTLRTIDLLIALPRSMLPRGAVNVHDHLTRARDLSLQQKDLVRLARTSSMLASFSWAFAEVDTGISLCREALTVLDSRNDRQTRIQLTLRLGGIQADKGHFLEAIHALDTAGVQLMQDRSYSRYGLATVALVHYNSIIARCYAEIGRNDQALASARKGLEAAMDSGHAFSQLFANAHLGWVNLIREHHDQAVPPLEYALLMCDGIRSPLWRPLICGGLALARVKSGQHAEGLKLFDESFRSFGRQSHQFDRIHPRVSFAQVQLWYAEALAEIGDLEKAAALAQDAFESAVSTGQHVYEARAMFLIAKYRRRFSGRGDSDGETMARRALDLATRLAMKPLQQQCERLLTERVFSLS</sequence>
<dbReference type="Gene3D" id="1.25.40.10">
    <property type="entry name" value="Tetratricopeptide repeat domain"/>
    <property type="match status" value="1"/>
</dbReference>
<accession>A0A2S2CL93</accession>
<evidence type="ECO:0000256" key="1">
    <source>
        <dbReference type="ARBA" id="ARBA00022741"/>
    </source>
</evidence>
<keyword evidence="1" id="KW-0547">Nucleotide-binding</keyword>
<keyword evidence="5" id="KW-1185">Reference proteome</keyword>
<dbReference type="AlphaFoldDB" id="A0A2S2CL93"/>